<accession>A0A4S4DLC5</accession>
<dbReference type="InterPro" id="IPR002885">
    <property type="entry name" value="PPR_rpt"/>
</dbReference>
<dbReference type="Proteomes" id="UP000306102">
    <property type="component" value="Unassembled WGS sequence"/>
</dbReference>
<proteinExistence type="predicted"/>
<protein>
    <recommendedName>
        <fullName evidence="5">Pentacotripeptide-repeat region of PRORP domain-containing protein</fullName>
    </recommendedName>
</protein>
<keyword evidence="1" id="KW-0677">Repeat</keyword>
<dbReference type="Gene3D" id="1.25.40.10">
    <property type="entry name" value="Tetratricopeptide repeat domain"/>
    <property type="match status" value="2"/>
</dbReference>
<dbReference type="GO" id="GO:0003723">
    <property type="term" value="F:RNA binding"/>
    <property type="evidence" value="ECO:0007669"/>
    <property type="project" value="InterPro"/>
</dbReference>
<dbReference type="InterPro" id="IPR011990">
    <property type="entry name" value="TPR-like_helical_dom_sf"/>
</dbReference>
<reference evidence="3 4" key="1">
    <citation type="journal article" date="2018" name="Proc. Natl. Acad. Sci. U.S.A.">
        <title>Draft genome sequence of Camellia sinensis var. sinensis provides insights into the evolution of the tea genome and tea quality.</title>
        <authorList>
            <person name="Wei C."/>
            <person name="Yang H."/>
            <person name="Wang S."/>
            <person name="Zhao J."/>
            <person name="Liu C."/>
            <person name="Gao L."/>
            <person name="Xia E."/>
            <person name="Lu Y."/>
            <person name="Tai Y."/>
            <person name="She G."/>
            <person name="Sun J."/>
            <person name="Cao H."/>
            <person name="Tong W."/>
            <person name="Gao Q."/>
            <person name="Li Y."/>
            <person name="Deng W."/>
            <person name="Jiang X."/>
            <person name="Wang W."/>
            <person name="Chen Q."/>
            <person name="Zhang S."/>
            <person name="Li H."/>
            <person name="Wu J."/>
            <person name="Wang P."/>
            <person name="Li P."/>
            <person name="Shi C."/>
            <person name="Zheng F."/>
            <person name="Jian J."/>
            <person name="Huang B."/>
            <person name="Shan D."/>
            <person name="Shi M."/>
            <person name="Fang C."/>
            <person name="Yue Y."/>
            <person name="Li F."/>
            <person name="Li D."/>
            <person name="Wei S."/>
            <person name="Han B."/>
            <person name="Jiang C."/>
            <person name="Yin Y."/>
            <person name="Xia T."/>
            <person name="Zhang Z."/>
            <person name="Bennetzen J.L."/>
            <person name="Zhao S."/>
            <person name="Wan X."/>
        </authorList>
    </citation>
    <scope>NUCLEOTIDE SEQUENCE [LARGE SCALE GENOMIC DNA]</scope>
    <source>
        <strain evidence="4">cv. Shuchazao</strain>
        <tissue evidence="3">Leaf</tissue>
    </source>
</reference>
<dbReference type="AlphaFoldDB" id="A0A4S4DLC5"/>
<evidence type="ECO:0008006" key="5">
    <source>
        <dbReference type="Google" id="ProtNLM"/>
    </source>
</evidence>
<sequence length="246" mass="27710">MRCNSVFPNKYTFPFVLKACGRLGLIEKGLEIHCLSEKLGLEFDVFVQNELISMYFQCGFVEFGWRVFDKVPDLVWDVVTWNSVISGYVHSDCYANALKVFEELLGDGNVRPNQVTMVSALVDMYSKSGDIEKSLEIFHGLTKKDVFSGTAMISGLAMNGQSEKALQFFSQMEFHSGSVDKGLYYFEAMIRCYGLTPRLEHSGCMVDLLGRANLLVEAVKFMKSLPIRSDVVMWQSLLLHVGVMGM</sequence>
<dbReference type="PANTHER" id="PTHR47926:SF345">
    <property type="entry name" value="(WILD MALAYSIAN BANANA) HYPOTHETICAL PROTEIN"/>
    <property type="match status" value="1"/>
</dbReference>
<evidence type="ECO:0000313" key="3">
    <source>
        <dbReference type="EMBL" id="THG03733.1"/>
    </source>
</evidence>
<dbReference type="InterPro" id="IPR046960">
    <property type="entry name" value="PPR_At4g14850-like_plant"/>
</dbReference>
<organism evidence="3 4">
    <name type="scientific">Camellia sinensis var. sinensis</name>
    <name type="common">China tea</name>
    <dbReference type="NCBI Taxonomy" id="542762"/>
    <lineage>
        <taxon>Eukaryota</taxon>
        <taxon>Viridiplantae</taxon>
        <taxon>Streptophyta</taxon>
        <taxon>Embryophyta</taxon>
        <taxon>Tracheophyta</taxon>
        <taxon>Spermatophyta</taxon>
        <taxon>Magnoliopsida</taxon>
        <taxon>eudicotyledons</taxon>
        <taxon>Gunneridae</taxon>
        <taxon>Pentapetalae</taxon>
        <taxon>asterids</taxon>
        <taxon>Ericales</taxon>
        <taxon>Theaceae</taxon>
        <taxon>Camellia</taxon>
    </lineage>
</organism>
<dbReference type="NCBIfam" id="TIGR00756">
    <property type="entry name" value="PPR"/>
    <property type="match status" value="2"/>
</dbReference>
<evidence type="ECO:0000313" key="4">
    <source>
        <dbReference type="Proteomes" id="UP000306102"/>
    </source>
</evidence>
<dbReference type="PANTHER" id="PTHR47926">
    <property type="entry name" value="PENTATRICOPEPTIDE REPEAT-CONTAINING PROTEIN"/>
    <property type="match status" value="1"/>
</dbReference>
<gene>
    <name evidence="3" type="ORF">TEA_021805</name>
</gene>
<dbReference type="EMBL" id="SDRB02010885">
    <property type="protein sequence ID" value="THG03733.1"/>
    <property type="molecule type" value="Genomic_DNA"/>
</dbReference>
<dbReference type="Pfam" id="PF01535">
    <property type="entry name" value="PPR"/>
    <property type="match status" value="3"/>
</dbReference>
<keyword evidence="4" id="KW-1185">Reference proteome</keyword>
<evidence type="ECO:0000256" key="2">
    <source>
        <dbReference type="PROSITE-ProRule" id="PRU00708"/>
    </source>
</evidence>
<feature type="repeat" description="PPR" evidence="2">
    <location>
        <begin position="77"/>
        <end position="111"/>
    </location>
</feature>
<dbReference type="PROSITE" id="PS51375">
    <property type="entry name" value="PPR"/>
    <property type="match status" value="1"/>
</dbReference>
<evidence type="ECO:0000256" key="1">
    <source>
        <dbReference type="ARBA" id="ARBA00022737"/>
    </source>
</evidence>
<dbReference type="GO" id="GO:0009451">
    <property type="term" value="P:RNA modification"/>
    <property type="evidence" value="ECO:0007669"/>
    <property type="project" value="InterPro"/>
</dbReference>
<name>A0A4S4DLC5_CAMSN</name>
<comment type="caution">
    <text evidence="3">The sequence shown here is derived from an EMBL/GenBank/DDBJ whole genome shotgun (WGS) entry which is preliminary data.</text>
</comment>